<organism evidence="1 2">
    <name type="scientific">Alteromonas gilva</name>
    <dbReference type="NCBI Taxonomy" id="2987522"/>
    <lineage>
        <taxon>Bacteria</taxon>
        <taxon>Pseudomonadati</taxon>
        <taxon>Pseudomonadota</taxon>
        <taxon>Gammaproteobacteria</taxon>
        <taxon>Alteromonadales</taxon>
        <taxon>Alteromonadaceae</taxon>
        <taxon>Alteromonas/Salinimonas group</taxon>
        <taxon>Alteromonas</taxon>
    </lineage>
</organism>
<comment type="caution">
    <text evidence="1">The sequence shown here is derived from an EMBL/GenBank/DDBJ whole genome shotgun (WGS) entry which is preliminary data.</text>
</comment>
<protein>
    <submittedName>
        <fullName evidence="1">Uncharacterized protein</fullName>
    </submittedName>
</protein>
<gene>
    <name evidence="1" type="ORF">OIK42_18930</name>
</gene>
<accession>A0ABT5L7I8</accession>
<reference evidence="1 2" key="1">
    <citation type="submission" date="2022-10" db="EMBL/GenBank/DDBJ databases">
        <title>Alteromonas sp. chi3 Genome sequencing.</title>
        <authorList>
            <person name="Park S."/>
        </authorList>
    </citation>
    <scope>NUCLEOTIDE SEQUENCE [LARGE SCALE GENOMIC DNA]</scope>
    <source>
        <strain evidence="2">chi3</strain>
    </source>
</reference>
<dbReference type="RefSeq" id="WP_273642711.1">
    <property type="nucleotide sequence ID" value="NZ_JAQQXP010000004.1"/>
</dbReference>
<dbReference type="EMBL" id="JAQQXP010000004">
    <property type="protein sequence ID" value="MDC8832832.1"/>
    <property type="molecule type" value="Genomic_DNA"/>
</dbReference>
<proteinExistence type="predicted"/>
<name>A0ABT5L7I8_9ALTE</name>
<dbReference type="Proteomes" id="UP001218788">
    <property type="component" value="Unassembled WGS sequence"/>
</dbReference>
<evidence type="ECO:0000313" key="2">
    <source>
        <dbReference type="Proteomes" id="UP001218788"/>
    </source>
</evidence>
<evidence type="ECO:0000313" key="1">
    <source>
        <dbReference type="EMBL" id="MDC8832832.1"/>
    </source>
</evidence>
<sequence>MKLQAQTNSENDIPEFGLVDPSELNELIARYSEIFDFHSHPSVMDLRTYEDPSIEFVDEDGESCDDEFSHWSPSTTIIGQNCVQIVFTNKNDGTELFFEYRKAA</sequence>
<keyword evidence="2" id="KW-1185">Reference proteome</keyword>